<evidence type="ECO:0000256" key="2">
    <source>
        <dbReference type="ARBA" id="ARBA00022741"/>
    </source>
</evidence>
<dbReference type="Gene3D" id="3.40.50.300">
    <property type="entry name" value="P-loop containing nucleotide triphosphate hydrolases"/>
    <property type="match status" value="1"/>
</dbReference>
<dbReference type="PANTHER" id="PTHR43023:SF6">
    <property type="entry name" value="INTERMEMBRANE PHOSPHOLIPID TRANSPORT SYSTEM ATP-BINDING PROTEIN MLAF"/>
    <property type="match status" value="1"/>
</dbReference>
<dbReference type="InterPro" id="IPR017871">
    <property type="entry name" value="ABC_transporter-like_CS"/>
</dbReference>
<dbReference type="SUPFAM" id="SSF52540">
    <property type="entry name" value="P-loop containing nucleoside triphosphate hydrolases"/>
    <property type="match status" value="1"/>
</dbReference>
<dbReference type="GO" id="GO:0005524">
    <property type="term" value="F:ATP binding"/>
    <property type="evidence" value="ECO:0007669"/>
    <property type="project" value="UniProtKB-KW"/>
</dbReference>
<gene>
    <name evidence="6" type="ORF">HGMM_F09D09C19</name>
</gene>
<name>H5SCD9_9BACT</name>
<dbReference type="PROSITE" id="PS50893">
    <property type="entry name" value="ABC_TRANSPORTER_2"/>
    <property type="match status" value="1"/>
</dbReference>
<evidence type="ECO:0000256" key="1">
    <source>
        <dbReference type="ARBA" id="ARBA00022448"/>
    </source>
</evidence>
<dbReference type="InterPro" id="IPR003439">
    <property type="entry name" value="ABC_transporter-like_ATP-bd"/>
</dbReference>
<evidence type="ECO:0000256" key="3">
    <source>
        <dbReference type="ARBA" id="ARBA00022840"/>
    </source>
</evidence>
<reference evidence="6" key="1">
    <citation type="journal article" date="2005" name="Environ. Microbiol.">
        <title>Genetic and functional properties of uncultivated thermophilic crenarchaeotes from a subsurface gold mine as revealed by analysis of genome fragments.</title>
        <authorList>
            <person name="Nunoura T."/>
            <person name="Hirayama H."/>
            <person name="Takami H."/>
            <person name="Oida H."/>
            <person name="Nishi S."/>
            <person name="Shimamura S."/>
            <person name="Suzuki Y."/>
            <person name="Inagaki F."/>
            <person name="Takai K."/>
            <person name="Nealson K.H."/>
            <person name="Horikoshi K."/>
        </authorList>
    </citation>
    <scope>NUCLEOTIDE SEQUENCE</scope>
</reference>
<dbReference type="GO" id="GO:0016887">
    <property type="term" value="F:ATP hydrolysis activity"/>
    <property type="evidence" value="ECO:0007669"/>
    <property type="project" value="InterPro"/>
</dbReference>
<evidence type="ECO:0000259" key="5">
    <source>
        <dbReference type="PROSITE" id="PS50893"/>
    </source>
</evidence>
<keyword evidence="1" id="KW-0813">Transport</keyword>
<feature type="compositionally biased region" description="Basic and acidic residues" evidence="4">
    <location>
        <begin position="8"/>
        <end position="22"/>
    </location>
</feature>
<proteinExistence type="predicted"/>
<dbReference type="CDD" id="cd03261">
    <property type="entry name" value="ABC_Org_Solvent_Resistant"/>
    <property type="match status" value="1"/>
</dbReference>
<reference evidence="6" key="2">
    <citation type="journal article" date="2012" name="PLoS ONE">
        <title>A Deeply Branching Thermophilic Bacterium with an Ancient Acetyl-CoA Pathway Dominates a Subsurface Ecosystem.</title>
        <authorList>
            <person name="Takami H."/>
            <person name="Noguchi H."/>
            <person name="Takaki Y."/>
            <person name="Uchiyama I."/>
            <person name="Toyoda A."/>
            <person name="Nishi S."/>
            <person name="Chee G.-J."/>
            <person name="Arai W."/>
            <person name="Nunoura T."/>
            <person name="Itoh T."/>
            <person name="Hattori M."/>
            <person name="Takai K."/>
        </authorList>
    </citation>
    <scope>NUCLEOTIDE SEQUENCE</scope>
</reference>
<feature type="compositionally biased region" description="Low complexity" evidence="4">
    <location>
        <begin position="25"/>
        <end position="45"/>
    </location>
</feature>
<keyword evidence="3 6" id="KW-0067">ATP-binding</keyword>
<feature type="region of interest" description="Disordered" evidence="4">
    <location>
        <begin position="1"/>
        <end position="45"/>
    </location>
</feature>
<keyword evidence="2" id="KW-0547">Nucleotide-binding</keyword>
<feature type="domain" description="ABC transporter" evidence="5">
    <location>
        <begin position="55"/>
        <end position="292"/>
    </location>
</feature>
<organism evidence="6">
    <name type="scientific">uncultured Planctomycetota bacterium</name>
    <dbReference type="NCBI Taxonomy" id="120965"/>
    <lineage>
        <taxon>Bacteria</taxon>
        <taxon>Pseudomonadati</taxon>
        <taxon>Planctomycetota</taxon>
        <taxon>environmental samples</taxon>
    </lineage>
</organism>
<accession>H5SCD9</accession>
<dbReference type="InterPro" id="IPR027417">
    <property type="entry name" value="P-loop_NTPase"/>
</dbReference>
<evidence type="ECO:0000256" key="4">
    <source>
        <dbReference type="SAM" id="MobiDB-lite"/>
    </source>
</evidence>
<dbReference type="PANTHER" id="PTHR43023">
    <property type="entry name" value="PROTEIN TRIGALACTOSYLDIACYLGLYCEROL 3, CHLOROPLASTIC"/>
    <property type="match status" value="1"/>
</dbReference>
<sequence>MSTPTPAERQEAPARLESRAEAVRAPGEPGLDALPAGAAAAPSAQGNRLETKPVLRLENVSVQFGPQAVLRDIDLAIPREQSVAVIGESGCGKTVFLKVLVGLIPPGRGRVWLDGVELHALPEQELVKQRLRFGFVFQAAALFDSMSVYENVAFPLRQHTDLDEATIRQRVLQQLAEIGLGEEVLAKYPAELSGGMRKRVGLARALMLRPEIMLYDEPTAGLDPVMADVINALIKQTHERYHVTSVVVTHDLKTVRLVAQRVVMLYPVRRLAAGESQIIFDGTVEELEQAQDPRVRQFVLGQAGEYLYRGE</sequence>
<dbReference type="EMBL" id="AP011668">
    <property type="protein sequence ID" value="BAL53825.1"/>
    <property type="molecule type" value="Genomic_DNA"/>
</dbReference>
<dbReference type="Pfam" id="PF00005">
    <property type="entry name" value="ABC_tran"/>
    <property type="match status" value="1"/>
</dbReference>
<dbReference type="PROSITE" id="PS00211">
    <property type="entry name" value="ABC_TRANSPORTER_1"/>
    <property type="match status" value="1"/>
</dbReference>
<dbReference type="SMART" id="SM00382">
    <property type="entry name" value="AAA"/>
    <property type="match status" value="1"/>
</dbReference>
<evidence type="ECO:0000313" key="6">
    <source>
        <dbReference type="EMBL" id="BAL53825.1"/>
    </source>
</evidence>
<dbReference type="InterPro" id="IPR003593">
    <property type="entry name" value="AAA+_ATPase"/>
</dbReference>
<protein>
    <submittedName>
        <fullName evidence="6">ABC transport system ATP-binding protein</fullName>
    </submittedName>
</protein>
<dbReference type="AlphaFoldDB" id="H5SCD9"/>